<dbReference type="InterPro" id="IPR036047">
    <property type="entry name" value="F-box-like_dom_sf"/>
</dbReference>
<dbReference type="SUPFAM" id="SSF81383">
    <property type="entry name" value="F-box domain"/>
    <property type="match status" value="1"/>
</dbReference>
<dbReference type="PROSITE" id="PS50181">
    <property type="entry name" value="FBOX"/>
    <property type="match status" value="1"/>
</dbReference>
<gene>
    <name evidence="2" type="ORF">B5807_03367</name>
</gene>
<dbReference type="OMA" id="FYAVSNQ"/>
<feature type="domain" description="F-box" evidence="1">
    <location>
        <begin position="1"/>
        <end position="48"/>
    </location>
</feature>
<accession>A0A1Y2M5B7</accession>
<organism evidence="2 3">
    <name type="scientific">Epicoccum nigrum</name>
    <name type="common">Soil fungus</name>
    <name type="synonym">Epicoccum purpurascens</name>
    <dbReference type="NCBI Taxonomy" id="105696"/>
    <lineage>
        <taxon>Eukaryota</taxon>
        <taxon>Fungi</taxon>
        <taxon>Dikarya</taxon>
        <taxon>Ascomycota</taxon>
        <taxon>Pezizomycotina</taxon>
        <taxon>Dothideomycetes</taxon>
        <taxon>Pleosporomycetidae</taxon>
        <taxon>Pleosporales</taxon>
        <taxon>Pleosporineae</taxon>
        <taxon>Didymellaceae</taxon>
        <taxon>Epicoccum</taxon>
    </lineage>
</organism>
<evidence type="ECO:0000313" key="3">
    <source>
        <dbReference type="Proteomes" id="UP000193240"/>
    </source>
</evidence>
<reference evidence="2 3" key="1">
    <citation type="journal article" date="2017" name="Genome Announc.">
        <title>Genome sequence of the saprophytic ascomycete Epicoccum nigrum ICMP 19927 strain isolated from New Zealand.</title>
        <authorList>
            <person name="Fokin M."/>
            <person name="Fleetwood D."/>
            <person name="Weir B.S."/>
            <person name="Villas-Boas S.G."/>
        </authorList>
    </citation>
    <scope>NUCLEOTIDE SEQUENCE [LARGE SCALE GENOMIC DNA]</scope>
    <source>
        <strain evidence="2 3">ICMP 19927</strain>
    </source>
</reference>
<evidence type="ECO:0000259" key="1">
    <source>
        <dbReference type="PROSITE" id="PS50181"/>
    </source>
</evidence>
<proteinExistence type="predicted"/>
<evidence type="ECO:0000313" key="2">
    <source>
        <dbReference type="EMBL" id="OSS51316.1"/>
    </source>
</evidence>
<dbReference type="STRING" id="105696.A0A1Y2M5B7"/>
<dbReference type="InterPro" id="IPR001810">
    <property type="entry name" value="F-box_dom"/>
</dbReference>
<dbReference type="EMBL" id="KZ107840">
    <property type="protein sequence ID" value="OSS51316.1"/>
    <property type="molecule type" value="Genomic_DNA"/>
</dbReference>
<keyword evidence="3" id="KW-1185">Reference proteome</keyword>
<name>A0A1Y2M5B7_EPING</name>
<dbReference type="Proteomes" id="UP000193240">
    <property type="component" value="Unassembled WGS sequence"/>
</dbReference>
<dbReference type="InParanoid" id="A0A1Y2M5B7"/>
<sequence>MRPFNTFPFDIFFEICTNLDLEDVVHLSSTCRQMRALLINETIAYQVVEMHHHYTEEARQAREGNGTYTEAMCAIYERRHALSTAQPQSARVVGVGSSFLYRQGVLCIQNNDVVTVSDLRSRKRPLHVDVARRLYSTFKHIRDIEVHEMLYFSDDILAIRIKTNCPDGNHDTITFIKFSDRLHDKVKVIGSMQITFEPSRKLFVRHTDKYICLGTHTGQGRDGHKKWVIKCFVFEKIGIPGQKTISMANCLLDDFHGSDLGSTVAFEIHDDYFYAVSNQSTHEVEEVDWTSFYRCVRIRLGDDEEVEPEVVRVYRRQHAEGAIHDSWTDLTLQHDERTNDLYIVESRREWLGATSKQARSFYSACVSGQGFWGLGHSCDDIPSTDQLPENDILTTVLDSSHRASYMPTPKLFSWTRHPEFPCTGRDSPSPRSFILARTKFRTYNFASSAFMDLVEDGECCPSRHPSILPCLRLRIGSRRVVSTGFDSHGYEDGNAAAKYNLSCDPACKNRIPFEDNTQYRYTPIRMWPPPFKSCPCSVRLHKIMNPLNRPTTGMGLGNKSITAVCDERSVVYMVKPSLPYDYPKNPDHATLGTVVLIDFGRSGASKSTGDTNGELCWDRLPNQEERCRKNTC</sequence>
<dbReference type="Pfam" id="PF00646">
    <property type="entry name" value="F-box"/>
    <property type="match status" value="1"/>
</dbReference>
<dbReference type="AlphaFoldDB" id="A0A1Y2M5B7"/>
<protein>
    <recommendedName>
        <fullName evidence="1">F-box domain-containing protein</fullName>
    </recommendedName>
</protein>